<protein>
    <submittedName>
        <fullName evidence="1">Uncharacterized protein</fullName>
    </submittedName>
</protein>
<accession>A0A168GWY1</accession>
<sequence length="65" mass="7475">MKNPRNRYAIAGVLRFCTQGNNVHDVKTHSMRYCSDYCVLTRISTRRFFARPATVEFDATGFDAP</sequence>
<dbReference type="Proteomes" id="UP000054683">
    <property type="component" value="Unassembled WGS sequence"/>
</dbReference>
<organism evidence="1 2">
    <name type="scientific">Caballeronia udeis</name>
    <dbReference type="NCBI Taxonomy" id="1232866"/>
    <lineage>
        <taxon>Bacteria</taxon>
        <taxon>Pseudomonadati</taxon>
        <taxon>Pseudomonadota</taxon>
        <taxon>Betaproteobacteria</taxon>
        <taxon>Burkholderiales</taxon>
        <taxon>Burkholderiaceae</taxon>
        <taxon>Caballeronia</taxon>
    </lineage>
</organism>
<dbReference type="AlphaFoldDB" id="A0A168GWY1"/>
<evidence type="ECO:0000313" key="2">
    <source>
        <dbReference type="Proteomes" id="UP000054683"/>
    </source>
</evidence>
<gene>
    <name evidence="1" type="ORF">AWB69_06331</name>
</gene>
<reference evidence="1 2" key="1">
    <citation type="submission" date="2016-01" db="EMBL/GenBank/DDBJ databases">
        <authorList>
            <person name="McClelland M."/>
            <person name="Jain A."/>
            <person name="Saraogi P."/>
            <person name="Mendelson R."/>
            <person name="Westerman R."/>
            <person name="SanMiguel P."/>
            <person name="Csonka L."/>
        </authorList>
    </citation>
    <scope>NUCLEOTIDE SEQUENCE [LARGE SCALE GENOMIC DNA]</scope>
    <source>
        <strain evidence="1">LMG 27134</strain>
    </source>
</reference>
<evidence type="ECO:0000313" key="1">
    <source>
        <dbReference type="EMBL" id="SAP34774.1"/>
    </source>
</evidence>
<proteinExistence type="predicted"/>
<name>A0A168GWY1_9BURK</name>
<dbReference type="EMBL" id="FCOK02000056">
    <property type="protein sequence ID" value="SAP34774.1"/>
    <property type="molecule type" value="Genomic_DNA"/>
</dbReference>